<evidence type="ECO:0000313" key="3">
    <source>
        <dbReference type="Proteomes" id="UP000189701"/>
    </source>
</evidence>
<organism evidence="3 4">
    <name type="scientific">Nicotiana sylvestris</name>
    <name type="common">Wood tobacco</name>
    <name type="synonym">South American tobacco</name>
    <dbReference type="NCBI Taxonomy" id="4096"/>
    <lineage>
        <taxon>Eukaryota</taxon>
        <taxon>Viridiplantae</taxon>
        <taxon>Streptophyta</taxon>
        <taxon>Embryophyta</taxon>
        <taxon>Tracheophyta</taxon>
        <taxon>Spermatophyta</taxon>
        <taxon>Magnoliopsida</taxon>
        <taxon>eudicotyledons</taxon>
        <taxon>Gunneridae</taxon>
        <taxon>Pentapetalae</taxon>
        <taxon>asterids</taxon>
        <taxon>lamiids</taxon>
        <taxon>Solanales</taxon>
        <taxon>Solanaceae</taxon>
        <taxon>Nicotianoideae</taxon>
        <taxon>Nicotianeae</taxon>
        <taxon>Nicotiana</taxon>
    </lineage>
</organism>
<gene>
    <name evidence="4" type="primary">LOC104242265</name>
</gene>
<name>A0A1U7Y8L8_NICSY</name>
<protein>
    <submittedName>
        <fullName evidence="4">Uncharacterized protein LOC104242265</fullName>
    </submittedName>
</protein>
<dbReference type="Proteomes" id="UP000189701">
    <property type="component" value="Unplaced"/>
</dbReference>
<proteinExistence type="predicted"/>
<dbReference type="AlphaFoldDB" id="A0A1U7Y8L8"/>
<feature type="compositionally biased region" description="Polar residues" evidence="2">
    <location>
        <begin position="1"/>
        <end position="12"/>
    </location>
</feature>
<evidence type="ECO:0000256" key="2">
    <source>
        <dbReference type="SAM" id="MobiDB-lite"/>
    </source>
</evidence>
<feature type="coiled-coil region" evidence="1">
    <location>
        <begin position="218"/>
        <end position="245"/>
    </location>
</feature>
<feature type="region of interest" description="Disordered" evidence="2">
    <location>
        <begin position="1"/>
        <end position="20"/>
    </location>
</feature>
<reference evidence="4" key="2">
    <citation type="submission" date="2025-08" db="UniProtKB">
        <authorList>
            <consortium name="RefSeq"/>
        </authorList>
    </citation>
    <scope>IDENTIFICATION</scope>
    <source>
        <tissue evidence="4">Leaf</tissue>
    </source>
</reference>
<keyword evidence="3" id="KW-1185">Reference proteome</keyword>
<keyword evidence="1" id="KW-0175">Coiled coil</keyword>
<sequence>MQAPTFWTNPPMGTSRYREKGGEWSSGRVWLSTLIEVGRRRRNLCPHSSPMPYYRGRSHTDGVCVGADSVRSAEGGASSNVGGRCVEGSGSDVDQKEVNEFVGRHTHVEVRAEGSDCHIVIPGDYNLLSNREQVASVLAPLCAAPENEVLRTMSDVELSQNVAGMALRTLIMETECERREKRRTTVYGKMSSKYQRHRAKHGVMADIYTQDPEFQLFREGLKQREDQLERKVKDLKERDEELMKVVAHNSELEPPLGRRRTSLS</sequence>
<accession>A0A1U7Y8L8</accession>
<dbReference type="RefSeq" id="XP_009795594.1">
    <property type="nucleotide sequence ID" value="XM_009797292.1"/>
</dbReference>
<evidence type="ECO:0000313" key="4">
    <source>
        <dbReference type="RefSeq" id="XP_009795594.1"/>
    </source>
</evidence>
<reference evidence="3" key="1">
    <citation type="journal article" date="2013" name="Genome Biol.">
        <title>Reference genomes and transcriptomes of Nicotiana sylvestris and Nicotiana tomentosiformis.</title>
        <authorList>
            <person name="Sierro N."/>
            <person name="Battey J.N."/>
            <person name="Ouadi S."/>
            <person name="Bovet L."/>
            <person name="Goepfert S."/>
            <person name="Bakaher N."/>
            <person name="Peitsch M.C."/>
            <person name="Ivanov N.V."/>
        </authorList>
    </citation>
    <scope>NUCLEOTIDE SEQUENCE [LARGE SCALE GENOMIC DNA]</scope>
</reference>
<evidence type="ECO:0000256" key="1">
    <source>
        <dbReference type="SAM" id="Coils"/>
    </source>
</evidence>